<reference evidence="3 4" key="1">
    <citation type="journal article" date="2016" name="Appl. Microbiol. Biotechnol.">
        <title>Characterization of T-DNA insertion mutants with decreased virulence in the entomopathogenic fungus Beauveria bassiana JEF-007.</title>
        <authorList>
            <person name="Kim S."/>
            <person name="Lee S.J."/>
            <person name="Nai Y.S."/>
            <person name="Yu J.S."/>
            <person name="Lee M.R."/>
            <person name="Yang Y.T."/>
            <person name="Kim J.S."/>
        </authorList>
    </citation>
    <scope>NUCLEOTIDE SEQUENCE [LARGE SCALE GENOMIC DNA]</scope>
    <source>
        <strain evidence="3 4">JEF-007</strain>
    </source>
</reference>
<keyword evidence="2" id="KW-0472">Membrane</keyword>
<sequence>MDEEANQILLQHHAPLIPSWTSTPIPSLSFSAGGLLALADLGTIARRTAVVGGASWLDALVLAPGLHYQQAADALLEQAATLASEPGLAAVAVVSSSSSSAPRSYAIRNIAMADYLRRLWAGQNAGDGAAAEKKTVVVGVRVEGGKDADESGKMLLRSGMAILRRQRRQKAQVAAAAAAAAAADDDDLWQLVWLSHLLYVLSPLLTLAATVFMVLLGDFWGLSSLLALMLARLLNIFSIRQRSSSSPPPPSSSSSSLSADNHLTEYVVEVSARRAVLLRGLASDVQAVTTRAWLRERSSADSYREAAGKLLVYGVAAFGGNMTQAGSLVLAGLLLASAGLLGLSNAKARGGELRVHGRVARPERPSSQGGEEEDLEQGKMKWVSGCAREGES</sequence>
<evidence type="ECO:0000313" key="4">
    <source>
        <dbReference type="Proteomes" id="UP000235728"/>
    </source>
</evidence>
<evidence type="ECO:0000256" key="1">
    <source>
        <dbReference type="SAM" id="MobiDB-lite"/>
    </source>
</evidence>
<feature type="region of interest" description="Disordered" evidence="1">
    <location>
        <begin position="359"/>
        <end position="392"/>
    </location>
</feature>
<protein>
    <submittedName>
        <fullName evidence="3">Uncharacterized protein</fullName>
    </submittedName>
</protein>
<accession>A0A2N6NB90</accession>
<evidence type="ECO:0000313" key="3">
    <source>
        <dbReference type="EMBL" id="PMB64516.1"/>
    </source>
</evidence>
<organism evidence="3 4">
    <name type="scientific">Beauveria bassiana</name>
    <name type="common">White muscardine disease fungus</name>
    <name type="synonym">Tritirachium shiotae</name>
    <dbReference type="NCBI Taxonomy" id="176275"/>
    <lineage>
        <taxon>Eukaryota</taxon>
        <taxon>Fungi</taxon>
        <taxon>Dikarya</taxon>
        <taxon>Ascomycota</taxon>
        <taxon>Pezizomycotina</taxon>
        <taxon>Sordariomycetes</taxon>
        <taxon>Hypocreomycetidae</taxon>
        <taxon>Hypocreales</taxon>
        <taxon>Cordycipitaceae</taxon>
        <taxon>Beauveria</taxon>
    </lineage>
</organism>
<comment type="caution">
    <text evidence="3">The sequence shown here is derived from an EMBL/GenBank/DDBJ whole genome shotgun (WGS) entry which is preliminary data.</text>
</comment>
<gene>
    <name evidence="3" type="ORF">BM221_009355</name>
</gene>
<evidence type="ECO:0000256" key="2">
    <source>
        <dbReference type="SAM" id="Phobius"/>
    </source>
</evidence>
<keyword evidence="2" id="KW-0812">Transmembrane</keyword>
<dbReference type="OMA" id="LADWWGL"/>
<keyword evidence="2" id="KW-1133">Transmembrane helix</keyword>
<dbReference type="AlphaFoldDB" id="A0A2N6NB90"/>
<proteinExistence type="predicted"/>
<feature type="transmembrane region" description="Helical" evidence="2">
    <location>
        <begin position="197"/>
        <end position="216"/>
    </location>
</feature>
<name>A0A2N6NB90_BEABA</name>
<dbReference type="EMBL" id="MRVG01000012">
    <property type="protein sequence ID" value="PMB64516.1"/>
    <property type="molecule type" value="Genomic_DNA"/>
</dbReference>
<dbReference type="Proteomes" id="UP000235728">
    <property type="component" value="Unassembled WGS sequence"/>
</dbReference>